<evidence type="ECO:0000313" key="14">
    <source>
        <dbReference type="Proteomes" id="UP000636800"/>
    </source>
</evidence>
<dbReference type="PROSITE" id="PS50011">
    <property type="entry name" value="PROTEIN_KINASE_DOM"/>
    <property type="match status" value="1"/>
</dbReference>
<dbReference type="Gene3D" id="1.10.510.10">
    <property type="entry name" value="Transferase(Phosphotransferase) domain 1"/>
    <property type="match status" value="1"/>
</dbReference>
<feature type="chain" id="PRO_5032697608" description="Protein kinase domain-containing protein" evidence="11">
    <location>
        <begin position="26"/>
        <end position="437"/>
    </location>
</feature>
<organism evidence="13 14">
    <name type="scientific">Vanilla planifolia</name>
    <name type="common">Vanilla</name>
    <dbReference type="NCBI Taxonomy" id="51239"/>
    <lineage>
        <taxon>Eukaryota</taxon>
        <taxon>Viridiplantae</taxon>
        <taxon>Streptophyta</taxon>
        <taxon>Embryophyta</taxon>
        <taxon>Tracheophyta</taxon>
        <taxon>Spermatophyta</taxon>
        <taxon>Magnoliopsida</taxon>
        <taxon>Liliopsida</taxon>
        <taxon>Asparagales</taxon>
        <taxon>Orchidaceae</taxon>
        <taxon>Vanilloideae</taxon>
        <taxon>Vanilleae</taxon>
        <taxon>Vanilla</taxon>
    </lineage>
</organism>
<evidence type="ECO:0000256" key="7">
    <source>
        <dbReference type="ARBA" id="ARBA00023136"/>
    </source>
</evidence>
<evidence type="ECO:0000256" key="4">
    <source>
        <dbReference type="ARBA" id="ARBA00022729"/>
    </source>
</evidence>
<dbReference type="InterPro" id="IPR011009">
    <property type="entry name" value="Kinase-like_dom_sf"/>
</dbReference>
<dbReference type="Pfam" id="PF00069">
    <property type="entry name" value="Pkinase"/>
    <property type="match status" value="1"/>
</dbReference>
<dbReference type="InterPro" id="IPR000719">
    <property type="entry name" value="Prot_kinase_dom"/>
</dbReference>
<evidence type="ECO:0000256" key="5">
    <source>
        <dbReference type="ARBA" id="ARBA00022737"/>
    </source>
</evidence>
<name>A0A835PP55_VANPL</name>
<gene>
    <name evidence="13" type="ORF">HPP92_024526</name>
</gene>
<proteinExistence type="predicted"/>
<evidence type="ECO:0000256" key="8">
    <source>
        <dbReference type="ARBA" id="ARBA00023170"/>
    </source>
</evidence>
<dbReference type="InterPro" id="IPR051564">
    <property type="entry name" value="LRR_receptor-like_kinase"/>
</dbReference>
<evidence type="ECO:0000256" key="2">
    <source>
        <dbReference type="ARBA" id="ARBA00022614"/>
    </source>
</evidence>
<dbReference type="InterPro" id="IPR008271">
    <property type="entry name" value="Ser/Thr_kinase_AS"/>
</dbReference>
<feature type="transmembrane region" description="Helical" evidence="10">
    <location>
        <begin position="83"/>
        <end position="109"/>
    </location>
</feature>
<evidence type="ECO:0000256" key="1">
    <source>
        <dbReference type="ARBA" id="ARBA00004167"/>
    </source>
</evidence>
<sequence length="437" mass="49234">MVPKRSTMAAPLAICLLLFISISAADVPPKSQVNYDRRLHAGKIFPANSPAGRLSIPPTGAPLPSGNTSAHHHHRKRHKFHRWVAGFFIGCLAGIISGFVGSFLFRILLNFVRGRYRDRRGFEIFSPVIKSKEVLSFLEKENGLTDLEVIGHGGCGEVYRKELGTKTIAIKMIRLHSGAQANLTEEESRMLDKWTRQIRSEIRTVGRIRHRNLLPLLAHISRPERHYLVYEYMKNGSLHDALRESAEGTRKLQWAERYRVAAGIAAGLEHLHVHHRPHVIHRDLKPANVLLDDAMEPRIADFGFAKEVPDANTHITSSNIAGTLGYIAPEYYQTMKYTVKCDVFSFGVILGALVTGRFPSDEFFAETEEMSMLRWIRNRMSEGNAAACFDRQLVGEGNEDQMELMLRVAFFCTADDPNDRPNSKELRIMLAQIPATG</sequence>
<keyword evidence="5" id="KW-0677">Repeat</keyword>
<dbReference type="OrthoDB" id="1898716at2759"/>
<dbReference type="FunFam" id="1.10.510.10:FF:000479">
    <property type="entry name" value="Leucine-rich repeat receptor-like protein kinase"/>
    <property type="match status" value="1"/>
</dbReference>
<keyword evidence="3 10" id="KW-0812">Transmembrane</keyword>
<evidence type="ECO:0000313" key="13">
    <source>
        <dbReference type="EMBL" id="KAG0455234.1"/>
    </source>
</evidence>
<dbReference type="Proteomes" id="UP000636800">
    <property type="component" value="Chromosome 13"/>
</dbReference>
<evidence type="ECO:0000256" key="11">
    <source>
        <dbReference type="SAM" id="SignalP"/>
    </source>
</evidence>
<evidence type="ECO:0000256" key="6">
    <source>
        <dbReference type="ARBA" id="ARBA00022989"/>
    </source>
</evidence>
<keyword evidence="9" id="KW-0325">Glycoprotein</keyword>
<feature type="signal peptide" evidence="11">
    <location>
        <begin position="1"/>
        <end position="25"/>
    </location>
</feature>
<keyword evidence="7 10" id="KW-0472">Membrane</keyword>
<dbReference type="EMBL" id="JADCNL010000013">
    <property type="protein sequence ID" value="KAG0455234.1"/>
    <property type="molecule type" value="Genomic_DNA"/>
</dbReference>
<reference evidence="13 14" key="1">
    <citation type="journal article" date="2020" name="Nat. Food">
        <title>A phased Vanilla planifolia genome enables genetic improvement of flavour and production.</title>
        <authorList>
            <person name="Hasing T."/>
            <person name="Tang H."/>
            <person name="Brym M."/>
            <person name="Khazi F."/>
            <person name="Huang T."/>
            <person name="Chambers A.H."/>
        </authorList>
    </citation>
    <scope>NUCLEOTIDE SEQUENCE [LARGE SCALE GENOMIC DNA]</scope>
    <source>
        <tissue evidence="13">Leaf</tissue>
    </source>
</reference>
<dbReference type="GO" id="GO:0004672">
    <property type="term" value="F:protein kinase activity"/>
    <property type="evidence" value="ECO:0007669"/>
    <property type="project" value="InterPro"/>
</dbReference>
<dbReference type="GO" id="GO:0005524">
    <property type="term" value="F:ATP binding"/>
    <property type="evidence" value="ECO:0007669"/>
    <property type="project" value="InterPro"/>
</dbReference>
<dbReference type="PROSITE" id="PS00108">
    <property type="entry name" value="PROTEIN_KINASE_ST"/>
    <property type="match status" value="1"/>
</dbReference>
<protein>
    <recommendedName>
        <fullName evidence="12">Protein kinase domain-containing protein</fullName>
    </recommendedName>
</protein>
<dbReference type="SMART" id="SM00220">
    <property type="entry name" value="S_TKc"/>
    <property type="match status" value="1"/>
</dbReference>
<keyword evidence="14" id="KW-1185">Reference proteome</keyword>
<evidence type="ECO:0000256" key="9">
    <source>
        <dbReference type="ARBA" id="ARBA00023180"/>
    </source>
</evidence>
<feature type="domain" description="Protein kinase" evidence="12">
    <location>
        <begin position="144"/>
        <end position="430"/>
    </location>
</feature>
<keyword evidence="8" id="KW-0675">Receptor</keyword>
<dbReference type="SUPFAM" id="SSF56112">
    <property type="entry name" value="Protein kinase-like (PK-like)"/>
    <property type="match status" value="1"/>
</dbReference>
<dbReference type="AlphaFoldDB" id="A0A835PP55"/>
<dbReference type="PANTHER" id="PTHR48055">
    <property type="entry name" value="LEUCINE-RICH REPEAT RECEPTOR PROTEIN KINASE EMS1"/>
    <property type="match status" value="1"/>
</dbReference>
<comment type="subcellular location">
    <subcellularLocation>
        <location evidence="1">Membrane</location>
        <topology evidence="1">Single-pass membrane protein</topology>
    </subcellularLocation>
</comment>
<comment type="caution">
    <text evidence="13">The sequence shown here is derived from an EMBL/GenBank/DDBJ whole genome shotgun (WGS) entry which is preliminary data.</text>
</comment>
<evidence type="ECO:0000259" key="12">
    <source>
        <dbReference type="PROSITE" id="PS50011"/>
    </source>
</evidence>
<keyword evidence="2" id="KW-0433">Leucine-rich repeat</keyword>
<dbReference type="Gene3D" id="3.30.200.20">
    <property type="entry name" value="Phosphorylase Kinase, domain 1"/>
    <property type="match status" value="1"/>
</dbReference>
<keyword evidence="4 11" id="KW-0732">Signal</keyword>
<evidence type="ECO:0000256" key="10">
    <source>
        <dbReference type="SAM" id="Phobius"/>
    </source>
</evidence>
<keyword evidence="6 10" id="KW-1133">Transmembrane helix</keyword>
<dbReference type="PANTHER" id="PTHR48055:SF22">
    <property type="entry name" value="LEUCINE-RICH REPEAT RECEPTOR-LIKE SERINE_THREONINE_TYROSINE-PROTEIN KINASE SOBIR1"/>
    <property type="match status" value="1"/>
</dbReference>
<accession>A0A835PP55</accession>
<dbReference type="GO" id="GO:0016020">
    <property type="term" value="C:membrane"/>
    <property type="evidence" value="ECO:0007669"/>
    <property type="project" value="UniProtKB-SubCell"/>
</dbReference>
<evidence type="ECO:0000256" key="3">
    <source>
        <dbReference type="ARBA" id="ARBA00022692"/>
    </source>
</evidence>